<keyword evidence="2" id="KW-0472">Membrane</keyword>
<comment type="caution">
    <text evidence="3">The sequence shown here is derived from an EMBL/GenBank/DDBJ whole genome shotgun (WGS) entry which is preliminary data.</text>
</comment>
<evidence type="ECO:0000313" key="4">
    <source>
        <dbReference type="Proteomes" id="UP000796880"/>
    </source>
</evidence>
<keyword evidence="4" id="KW-1185">Reference proteome</keyword>
<name>A0A8K0DZR5_9ROSA</name>
<sequence>MTILVELHEKRFDSLEKELGIRSGYLDTSNGDNGEATVGTNKGASSNTSLNTRKLDEEQRNLNVLMILITPTTIVLAVATSQVCNYTLFMGIS</sequence>
<keyword evidence="2" id="KW-0812">Transmembrane</keyword>
<keyword evidence="2" id="KW-1133">Transmembrane helix</keyword>
<evidence type="ECO:0000256" key="2">
    <source>
        <dbReference type="SAM" id="Phobius"/>
    </source>
</evidence>
<dbReference type="AlphaFoldDB" id="A0A8K0DZR5"/>
<feature type="transmembrane region" description="Helical" evidence="2">
    <location>
        <begin position="62"/>
        <end position="83"/>
    </location>
</feature>
<feature type="compositionally biased region" description="Polar residues" evidence="1">
    <location>
        <begin position="26"/>
        <end position="52"/>
    </location>
</feature>
<evidence type="ECO:0000313" key="3">
    <source>
        <dbReference type="EMBL" id="KAF3436954.1"/>
    </source>
</evidence>
<feature type="region of interest" description="Disordered" evidence="1">
    <location>
        <begin position="24"/>
        <end position="53"/>
    </location>
</feature>
<dbReference type="EMBL" id="VOIH02000009">
    <property type="protein sequence ID" value="KAF3436954.1"/>
    <property type="molecule type" value="Genomic_DNA"/>
</dbReference>
<accession>A0A8K0DZR5</accession>
<reference evidence="3" key="1">
    <citation type="submission" date="2020-03" db="EMBL/GenBank/DDBJ databases">
        <title>A high-quality chromosome-level genome assembly of a woody plant with both climbing and erect habits, Rhamnella rubrinervis.</title>
        <authorList>
            <person name="Lu Z."/>
            <person name="Yang Y."/>
            <person name="Zhu X."/>
            <person name="Sun Y."/>
        </authorList>
    </citation>
    <scope>NUCLEOTIDE SEQUENCE</scope>
    <source>
        <strain evidence="3">BYM</strain>
        <tissue evidence="3">Leaf</tissue>
    </source>
</reference>
<gene>
    <name evidence="3" type="ORF">FNV43_RR19707</name>
</gene>
<evidence type="ECO:0000256" key="1">
    <source>
        <dbReference type="SAM" id="MobiDB-lite"/>
    </source>
</evidence>
<dbReference type="Proteomes" id="UP000796880">
    <property type="component" value="Unassembled WGS sequence"/>
</dbReference>
<proteinExistence type="predicted"/>
<protein>
    <submittedName>
        <fullName evidence="3">Uncharacterized protein</fullName>
    </submittedName>
</protein>
<organism evidence="3 4">
    <name type="scientific">Rhamnella rubrinervis</name>
    <dbReference type="NCBI Taxonomy" id="2594499"/>
    <lineage>
        <taxon>Eukaryota</taxon>
        <taxon>Viridiplantae</taxon>
        <taxon>Streptophyta</taxon>
        <taxon>Embryophyta</taxon>
        <taxon>Tracheophyta</taxon>
        <taxon>Spermatophyta</taxon>
        <taxon>Magnoliopsida</taxon>
        <taxon>eudicotyledons</taxon>
        <taxon>Gunneridae</taxon>
        <taxon>Pentapetalae</taxon>
        <taxon>rosids</taxon>
        <taxon>fabids</taxon>
        <taxon>Rosales</taxon>
        <taxon>Rhamnaceae</taxon>
        <taxon>rhamnoid group</taxon>
        <taxon>Rhamneae</taxon>
        <taxon>Rhamnella</taxon>
    </lineage>
</organism>